<name>A0A1F8EFX7_9BACT</name>
<dbReference type="AlphaFoldDB" id="A0A1F8EFX7"/>
<dbReference type="EMBL" id="MGJB01000006">
    <property type="protein sequence ID" value="OGM98948.1"/>
    <property type="molecule type" value="Genomic_DNA"/>
</dbReference>
<proteinExistence type="predicted"/>
<accession>A0A1F8EFX7</accession>
<sequence>MTKKFVFVSGDIGGATYQLPVRQDLVARGHAVDMLADPEGNGADVLKKAGIFFRTDVNSELTKELLDSADLVFINTCASASKLEERVLLDTVGNALVVMGSDGLFNHGFSKWRVVPYDNRLYWFAINEGHAQAIRRLRPKLDPRGIVIVGQPAFDSVLDYIPQKKEIRLKARETLCRLPEEDIVILWWSQGMLDVISEDVCMLFHGLSYLSELESLEKAGNIRLVPRIHPKLNQTVSAGYVEELRKMLEICVPDTIIVQDNDDMRNMRAEDLCLASDVILSVTCTEDIKNVMMGGPPVVHLCGPLAQRWFEKELGQTRPYLPDIRTGQSLVAWSADQVGPEIEKALDPAIQKQLLVNWQAPTEKATKVVADKLIAIAEGRL</sequence>
<reference evidence="1 2" key="1">
    <citation type="journal article" date="2016" name="Nat. Commun.">
        <title>Thousands of microbial genomes shed light on interconnected biogeochemical processes in an aquifer system.</title>
        <authorList>
            <person name="Anantharaman K."/>
            <person name="Brown C.T."/>
            <person name="Hug L.A."/>
            <person name="Sharon I."/>
            <person name="Castelle C.J."/>
            <person name="Probst A.J."/>
            <person name="Thomas B.C."/>
            <person name="Singh A."/>
            <person name="Wilkins M.J."/>
            <person name="Karaoz U."/>
            <person name="Brodie E.L."/>
            <person name="Williams K.H."/>
            <person name="Hubbard S.S."/>
            <person name="Banfield J.F."/>
        </authorList>
    </citation>
    <scope>NUCLEOTIDE SEQUENCE [LARGE SCALE GENOMIC DNA]</scope>
</reference>
<dbReference type="Proteomes" id="UP000176893">
    <property type="component" value="Unassembled WGS sequence"/>
</dbReference>
<organism evidence="1 2">
    <name type="scientific">Candidatus Yanofskybacteria bacterium RIFCSPHIGHO2_01_FULL_41_26</name>
    <dbReference type="NCBI Taxonomy" id="1802661"/>
    <lineage>
        <taxon>Bacteria</taxon>
        <taxon>Candidatus Yanofskyibacteriota</taxon>
    </lineage>
</organism>
<gene>
    <name evidence="1" type="ORF">A2649_01110</name>
</gene>
<protein>
    <recommendedName>
        <fullName evidence="3">UDP-N-acetylglucosamine 2-epimerase domain-containing protein</fullName>
    </recommendedName>
</protein>
<evidence type="ECO:0008006" key="3">
    <source>
        <dbReference type="Google" id="ProtNLM"/>
    </source>
</evidence>
<comment type="caution">
    <text evidence="1">The sequence shown here is derived from an EMBL/GenBank/DDBJ whole genome shotgun (WGS) entry which is preliminary data.</text>
</comment>
<evidence type="ECO:0000313" key="1">
    <source>
        <dbReference type="EMBL" id="OGM98948.1"/>
    </source>
</evidence>
<evidence type="ECO:0000313" key="2">
    <source>
        <dbReference type="Proteomes" id="UP000176893"/>
    </source>
</evidence>
<dbReference type="STRING" id="1802661.A2649_01110"/>